<reference evidence="2" key="1">
    <citation type="journal article" date="2019" name="Int. J. Syst. Evol. Microbiol.">
        <title>The Global Catalogue of Microorganisms (GCM) 10K type strain sequencing project: providing services to taxonomists for standard genome sequencing and annotation.</title>
        <authorList>
            <consortium name="The Broad Institute Genomics Platform"/>
            <consortium name="The Broad Institute Genome Sequencing Center for Infectious Disease"/>
            <person name="Wu L."/>
            <person name="Ma J."/>
        </authorList>
    </citation>
    <scope>NUCLEOTIDE SEQUENCE [LARGE SCALE GENOMIC DNA]</scope>
    <source>
        <strain evidence="2">CGMCC 4.7132</strain>
    </source>
</reference>
<dbReference type="EMBL" id="JBHSFP010000014">
    <property type="protein sequence ID" value="MFC4533248.1"/>
    <property type="molecule type" value="Genomic_DNA"/>
</dbReference>
<comment type="caution">
    <text evidence="1">The sequence shown here is derived from an EMBL/GenBank/DDBJ whole genome shotgun (WGS) entry which is preliminary data.</text>
</comment>
<evidence type="ECO:0000313" key="2">
    <source>
        <dbReference type="Proteomes" id="UP001596004"/>
    </source>
</evidence>
<dbReference type="Proteomes" id="UP001596004">
    <property type="component" value="Unassembled WGS sequence"/>
</dbReference>
<protein>
    <submittedName>
        <fullName evidence="1">Uncharacterized protein</fullName>
    </submittedName>
</protein>
<organism evidence="1 2">
    <name type="scientific">Sphaerisporangium dianthi</name>
    <dbReference type="NCBI Taxonomy" id="1436120"/>
    <lineage>
        <taxon>Bacteria</taxon>
        <taxon>Bacillati</taxon>
        <taxon>Actinomycetota</taxon>
        <taxon>Actinomycetes</taxon>
        <taxon>Streptosporangiales</taxon>
        <taxon>Streptosporangiaceae</taxon>
        <taxon>Sphaerisporangium</taxon>
    </lineage>
</organism>
<accession>A0ABV9CJP4</accession>
<proteinExistence type="predicted"/>
<sequence length="42" mass="4666">MSDKPAVPDVGITWDQIRDIWDEVRDIVMAWEDAQPAGKPGG</sequence>
<evidence type="ECO:0000313" key="1">
    <source>
        <dbReference type="EMBL" id="MFC4533248.1"/>
    </source>
</evidence>
<name>A0ABV9CJP4_9ACTN</name>
<keyword evidence="2" id="KW-1185">Reference proteome</keyword>
<gene>
    <name evidence="1" type="ORF">ACFO60_20945</name>
</gene>
<dbReference type="RefSeq" id="WP_380842494.1">
    <property type="nucleotide sequence ID" value="NZ_JBHSFP010000014.1"/>
</dbReference>